<dbReference type="PANTHER" id="PTHR24348">
    <property type="entry name" value="SERINE/THREONINE-PROTEIN KINASE UNC-51-RELATED"/>
    <property type="match status" value="1"/>
</dbReference>
<dbReference type="KEGG" id="gtt:GUITHDRAFT_165210"/>
<evidence type="ECO:0000256" key="3">
    <source>
        <dbReference type="ARBA" id="ARBA00022777"/>
    </source>
</evidence>
<keyword evidence="1" id="KW-0808">Transferase</keyword>
<dbReference type="SMART" id="SM00220">
    <property type="entry name" value="S_TKc"/>
    <property type="match status" value="1"/>
</dbReference>
<dbReference type="InterPro" id="IPR045269">
    <property type="entry name" value="Atg1-like"/>
</dbReference>
<evidence type="ECO:0000256" key="4">
    <source>
        <dbReference type="ARBA" id="ARBA00022840"/>
    </source>
</evidence>
<evidence type="ECO:0000256" key="1">
    <source>
        <dbReference type="ARBA" id="ARBA00022679"/>
    </source>
</evidence>
<dbReference type="eggNOG" id="KOG0595">
    <property type="taxonomic scope" value="Eukaryota"/>
</dbReference>
<keyword evidence="3" id="KW-0418">Kinase</keyword>
<dbReference type="GO" id="GO:0004674">
    <property type="term" value="F:protein serine/threonine kinase activity"/>
    <property type="evidence" value="ECO:0007669"/>
    <property type="project" value="InterPro"/>
</dbReference>
<reference evidence="8" key="3">
    <citation type="submission" date="2015-06" db="UniProtKB">
        <authorList>
            <consortium name="EnsemblProtists"/>
        </authorList>
    </citation>
    <scope>IDENTIFICATION</scope>
</reference>
<dbReference type="SUPFAM" id="SSF56112">
    <property type="entry name" value="Protein kinase-like (PK-like)"/>
    <property type="match status" value="1"/>
</dbReference>
<dbReference type="InterPro" id="IPR000719">
    <property type="entry name" value="Prot_kinase_dom"/>
</dbReference>
<dbReference type="GO" id="GO:0000045">
    <property type="term" value="P:autophagosome assembly"/>
    <property type="evidence" value="ECO:0007669"/>
    <property type="project" value="TreeGrafter"/>
</dbReference>
<dbReference type="Gene3D" id="1.10.510.10">
    <property type="entry name" value="Transferase(Phosphotransferase) domain 1"/>
    <property type="match status" value="1"/>
</dbReference>
<dbReference type="Pfam" id="PF00069">
    <property type="entry name" value="Pkinase"/>
    <property type="match status" value="1"/>
</dbReference>
<keyword evidence="2" id="KW-0547">Nucleotide-binding</keyword>
<dbReference type="AlphaFoldDB" id="L1IQ86"/>
<evidence type="ECO:0000256" key="2">
    <source>
        <dbReference type="ARBA" id="ARBA00022741"/>
    </source>
</evidence>
<dbReference type="GO" id="GO:0005524">
    <property type="term" value="F:ATP binding"/>
    <property type="evidence" value="ECO:0007669"/>
    <property type="project" value="UniProtKB-KW"/>
</dbReference>
<dbReference type="GO" id="GO:0005776">
    <property type="term" value="C:autophagosome"/>
    <property type="evidence" value="ECO:0007669"/>
    <property type="project" value="TreeGrafter"/>
</dbReference>
<accession>L1IQ86</accession>
<evidence type="ECO:0000259" key="6">
    <source>
        <dbReference type="PROSITE" id="PS50011"/>
    </source>
</evidence>
<reference evidence="9" key="2">
    <citation type="submission" date="2012-11" db="EMBL/GenBank/DDBJ databases">
        <authorList>
            <person name="Kuo A."/>
            <person name="Curtis B.A."/>
            <person name="Tanifuji G."/>
            <person name="Burki F."/>
            <person name="Gruber A."/>
            <person name="Irimia M."/>
            <person name="Maruyama S."/>
            <person name="Arias M.C."/>
            <person name="Ball S.G."/>
            <person name="Gile G.H."/>
            <person name="Hirakawa Y."/>
            <person name="Hopkins J.F."/>
            <person name="Rensing S.A."/>
            <person name="Schmutz J."/>
            <person name="Symeonidi A."/>
            <person name="Elias M."/>
            <person name="Eveleigh R.J."/>
            <person name="Herman E.K."/>
            <person name="Klute M.J."/>
            <person name="Nakayama T."/>
            <person name="Obornik M."/>
            <person name="Reyes-Prieto A."/>
            <person name="Armbrust E.V."/>
            <person name="Aves S.J."/>
            <person name="Beiko R.G."/>
            <person name="Coutinho P."/>
            <person name="Dacks J.B."/>
            <person name="Durnford D.G."/>
            <person name="Fast N.M."/>
            <person name="Green B.R."/>
            <person name="Grisdale C."/>
            <person name="Hempe F."/>
            <person name="Henrissat B."/>
            <person name="Hoppner M.P."/>
            <person name="Ishida K.-I."/>
            <person name="Kim E."/>
            <person name="Koreny L."/>
            <person name="Kroth P.G."/>
            <person name="Liu Y."/>
            <person name="Malik S.-B."/>
            <person name="Maier U.G."/>
            <person name="McRose D."/>
            <person name="Mock T."/>
            <person name="Neilson J.A."/>
            <person name="Onodera N.T."/>
            <person name="Poole A.M."/>
            <person name="Pritham E.J."/>
            <person name="Richards T.A."/>
            <person name="Rocap G."/>
            <person name="Roy S.W."/>
            <person name="Sarai C."/>
            <person name="Schaack S."/>
            <person name="Shirato S."/>
            <person name="Slamovits C.H."/>
            <person name="Spencer D.F."/>
            <person name="Suzuki S."/>
            <person name="Worden A.Z."/>
            <person name="Zauner S."/>
            <person name="Barry K."/>
            <person name="Bell C."/>
            <person name="Bharti A.K."/>
            <person name="Crow J.A."/>
            <person name="Grimwood J."/>
            <person name="Kramer R."/>
            <person name="Lindquist E."/>
            <person name="Lucas S."/>
            <person name="Salamov A."/>
            <person name="McFadden G.I."/>
            <person name="Lane C.E."/>
            <person name="Keeling P.J."/>
            <person name="Gray M.W."/>
            <person name="Grigoriev I.V."/>
            <person name="Archibald J.M."/>
        </authorList>
    </citation>
    <scope>NUCLEOTIDE SEQUENCE</scope>
    <source>
        <strain evidence="9">CCMP2712</strain>
    </source>
</reference>
<dbReference type="GO" id="GO:0005829">
    <property type="term" value="C:cytosol"/>
    <property type="evidence" value="ECO:0007669"/>
    <property type="project" value="TreeGrafter"/>
</dbReference>
<gene>
    <name evidence="7" type="ORF">GUITHDRAFT_165210</name>
</gene>
<dbReference type="EMBL" id="JH993048">
    <property type="protein sequence ID" value="EKX38446.1"/>
    <property type="molecule type" value="Genomic_DNA"/>
</dbReference>
<proteinExistence type="predicted"/>
<reference evidence="7 9" key="1">
    <citation type="journal article" date="2012" name="Nature">
        <title>Algal genomes reveal evolutionary mosaicism and the fate of nucleomorphs.</title>
        <authorList>
            <consortium name="DOE Joint Genome Institute"/>
            <person name="Curtis B.A."/>
            <person name="Tanifuji G."/>
            <person name="Burki F."/>
            <person name="Gruber A."/>
            <person name="Irimia M."/>
            <person name="Maruyama S."/>
            <person name="Arias M.C."/>
            <person name="Ball S.G."/>
            <person name="Gile G.H."/>
            <person name="Hirakawa Y."/>
            <person name="Hopkins J.F."/>
            <person name="Kuo A."/>
            <person name="Rensing S.A."/>
            <person name="Schmutz J."/>
            <person name="Symeonidi A."/>
            <person name="Elias M."/>
            <person name="Eveleigh R.J."/>
            <person name="Herman E.K."/>
            <person name="Klute M.J."/>
            <person name="Nakayama T."/>
            <person name="Obornik M."/>
            <person name="Reyes-Prieto A."/>
            <person name="Armbrust E.V."/>
            <person name="Aves S.J."/>
            <person name="Beiko R.G."/>
            <person name="Coutinho P."/>
            <person name="Dacks J.B."/>
            <person name="Durnford D.G."/>
            <person name="Fast N.M."/>
            <person name="Green B.R."/>
            <person name="Grisdale C.J."/>
            <person name="Hempel F."/>
            <person name="Henrissat B."/>
            <person name="Hoppner M.P."/>
            <person name="Ishida K."/>
            <person name="Kim E."/>
            <person name="Koreny L."/>
            <person name="Kroth P.G."/>
            <person name="Liu Y."/>
            <person name="Malik S.B."/>
            <person name="Maier U.G."/>
            <person name="McRose D."/>
            <person name="Mock T."/>
            <person name="Neilson J.A."/>
            <person name="Onodera N.T."/>
            <person name="Poole A.M."/>
            <person name="Pritham E.J."/>
            <person name="Richards T.A."/>
            <person name="Rocap G."/>
            <person name="Roy S.W."/>
            <person name="Sarai C."/>
            <person name="Schaack S."/>
            <person name="Shirato S."/>
            <person name="Slamovits C.H."/>
            <person name="Spencer D.F."/>
            <person name="Suzuki S."/>
            <person name="Worden A.Z."/>
            <person name="Zauner S."/>
            <person name="Barry K."/>
            <person name="Bell C."/>
            <person name="Bharti A.K."/>
            <person name="Crow J.A."/>
            <person name="Grimwood J."/>
            <person name="Kramer R."/>
            <person name="Lindquist E."/>
            <person name="Lucas S."/>
            <person name="Salamov A."/>
            <person name="McFadden G.I."/>
            <person name="Lane C.E."/>
            <person name="Keeling P.J."/>
            <person name="Gray M.W."/>
            <person name="Grigoriev I.V."/>
            <person name="Archibald J.M."/>
        </authorList>
    </citation>
    <scope>NUCLEOTIDE SEQUENCE</scope>
    <source>
        <strain evidence="7 9">CCMP2712</strain>
    </source>
</reference>
<name>L1IQ86_GUITC</name>
<dbReference type="EnsemblProtists" id="EKX38446">
    <property type="protein sequence ID" value="EKX38446"/>
    <property type="gene ID" value="GUITHDRAFT_165210"/>
</dbReference>
<dbReference type="PaxDb" id="55529-EKX38446"/>
<dbReference type="OMA" id="NGYPPFC"/>
<feature type="compositionally biased region" description="Basic and acidic residues" evidence="5">
    <location>
        <begin position="227"/>
        <end position="242"/>
    </location>
</feature>
<dbReference type="STRING" id="905079.L1IQ86"/>
<evidence type="ECO:0000313" key="7">
    <source>
        <dbReference type="EMBL" id="EKX38446.1"/>
    </source>
</evidence>
<dbReference type="GeneID" id="17295179"/>
<keyword evidence="9" id="KW-1185">Reference proteome</keyword>
<dbReference type="Proteomes" id="UP000011087">
    <property type="component" value="Unassembled WGS sequence"/>
</dbReference>
<organism evidence="7">
    <name type="scientific">Guillardia theta (strain CCMP2712)</name>
    <name type="common">Cryptophyte</name>
    <dbReference type="NCBI Taxonomy" id="905079"/>
    <lineage>
        <taxon>Eukaryota</taxon>
        <taxon>Cryptophyceae</taxon>
        <taxon>Pyrenomonadales</taxon>
        <taxon>Geminigeraceae</taxon>
        <taxon>Guillardia</taxon>
    </lineage>
</organism>
<sequence length="362" mass="41135">MAEMPNKSQPVFGGLYQQTKKVYEGMNISSREIVAIKKVSWEKLEKQPRYIERHKNQLRNELAAMQTLNHPNIVRLLHHQNTPKYFVMVLEFCAGGDLASALRKRKLQTKNETIDENLACRLTKQLADGLKEMRVLNWVHRDLKPGNLLLSCERLEDATLKIGDFGFATRLKSESLAQTWVGSPLYMAPEILTKESGGYDAKADLWSVGCILFEMVKGRQPYGSSARDPEELKQDIRSDNKYQPEPPILLSDELESLLDALLQRVPAQRMSYDEFFEHIWFDMLESNSLPNSVSTKMLGLMESTTQEQTGETAENHFTASKLRASANSDKAISHLISEIMSPTANQVDTKVKSKVEKRDSDI</sequence>
<feature type="non-terminal residue" evidence="7">
    <location>
        <position position="362"/>
    </location>
</feature>
<dbReference type="OrthoDB" id="346907at2759"/>
<evidence type="ECO:0000256" key="5">
    <source>
        <dbReference type="SAM" id="MobiDB-lite"/>
    </source>
</evidence>
<dbReference type="GO" id="GO:0016020">
    <property type="term" value="C:membrane"/>
    <property type="evidence" value="ECO:0007669"/>
    <property type="project" value="TreeGrafter"/>
</dbReference>
<evidence type="ECO:0000313" key="8">
    <source>
        <dbReference type="EnsemblProtists" id="EKX38446"/>
    </source>
</evidence>
<feature type="region of interest" description="Disordered" evidence="5">
    <location>
        <begin position="221"/>
        <end position="245"/>
    </location>
</feature>
<dbReference type="PANTHER" id="PTHR24348:SF22">
    <property type="entry name" value="NON-SPECIFIC SERINE_THREONINE PROTEIN KINASE"/>
    <property type="match status" value="1"/>
</dbReference>
<evidence type="ECO:0000313" key="9">
    <source>
        <dbReference type="Proteomes" id="UP000011087"/>
    </source>
</evidence>
<dbReference type="RefSeq" id="XP_005825426.1">
    <property type="nucleotide sequence ID" value="XM_005825369.1"/>
</dbReference>
<dbReference type="GO" id="GO:0000407">
    <property type="term" value="C:phagophore assembly site"/>
    <property type="evidence" value="ECO:0007669"/>
    <property type="project" value="TreeGrafter"/>
</dbReference>
<dbReference type="InterPro" id="IPR011009">
    <property type="entry name" value="Kinase-like_dom_sf"/>
</dbReference>
<protein>
    <recommendedName>
        <fullName evidence="6">Protein kinase domain-containing protein</fullName>
    </recommendedName>
</protein>
<dbReference type="GO" id="GO:0010506">
    <property type="term" value="P:regulation of autophagy"/>
    <property type="evidence" value="ECO:0007669"/>
    <property type="project" value="InterPro"/>
</dbReference>
<dbReference type="HOGENOM" id="CLU_000288_63_0_1"/>
<dbReference type="PROSITE" id="PS50011">
    <property type="entry name" value="PROTEIN_KINASE_DOM"/>
    <property type="match status" value="1"/>
</dbReference>
<feature type="domain" description="Protein kinase" evidence="6">
    <location>
        <begin position="1"/>
        <end position="281"/>
    </location>
</feature>
<keyword evidence="4" id="KW-0067">ATP-binding</keyword>